<sequence length="142" mass="16397">MPMSEQDSWSLFKNHAFKNAAVGAHSHLEEIGRQIVQKCNGLPLAIKSLGGLLCSKLLVDEWESILNSDMWEFSPDESDILPSLWLSYMNLPSHLKRCFGHCSIFSKNYKFRTSELVYLWKAEDLLQPKKNKTARNRTRLLQ</sequence>
<dbReference type="InterPro" id="IPR042197">
    <property type="entry name" value="Apaf_helical"/>
</dbReference>
<proteinExistence type="predicted"/>
<name>A0A2P6SF36_ROSCH</name>
<dbReference type="PANTHER" id="PTHR23155">
    <property type="entry name" value="DISEASE RESISTANCE PROTEIN RP"/>
    <property type="match status" value="1"/>
</dbReference>
<dbReference type="FunFam" id="1.10.8.430:FF:000003">
    <property type="entry name" value="Probable disease resistance protein At5g66910"/>
    <property type="match status" value="1"/>
</dbReference>
<dbReference type="InterPro" id="IPR036388">
    <property type="entry name" value="WH-like_DNA-bd_sf"/>
</dbReference>
<dbReference type="InterPro" id="IPR027417">
    <property type="entry name" value="P-loop_NTPase"/>
</dbReference>
<dbReference type="InterPro" id="IPR044974">
    <property type="entry name" value="Disease_R_plants"/>
</dbReference>
<organism evidence="2 3">
    <name type="scientific">Rosa chinensis</name>
    <name type="common">China rose</name>
    <dbReference type="NCBI Taxonomy" id="74649"/>
    <lineage>
        <taxon>Eukaryota</taxon>
        <taxon>Viridiplantae</taxon>
        <taxon>Streptophyta</taxon>
        <taxon>Embryophyta</taxon>
        <taxon>Tracheophyta</taxon>
        <taxon>Spermatophyta</taxon>
        <taxon>Magnoliopsida</taxon>
        <taxon>eudicotyledons</taxon>
        <taxon>Gunneridae</taxon>
        <taxon>Pentapetalae</taxon>
        <taxon>rosids</taxon>
        <taxon>fabids</taxon>
        <taxon>Rosales</taxon>
        <taxon>Rosaceae</taxon>
        <taxon>Rosoideae</taxon>
        <taxon>Rosoideae incertae sedis</taxon>
        <taxon>Rosa</taxon>
    </lineage>
</organism>
<protein>
    <submittedName>
        <fullName evidence="2">Putative P-loop containing nucleoside triphosphate hydrolase</fullName>
    </submittedName>
</protein>
<keyword evidence="1" id="KW-0611">Plant defense</keyword>
<accession>A0A2P6SF36</accession>
<evidence type="ECO:0000313" key="3">
    <source>
        <dbReference type="Proteomes" id="UP000238479"/>
    </source>
</evidence>
<dbReference type="GO" id="GO:0016787">
    <property type="term" value="F:hydrolase activity"/>
    <property type="evidence" value="ECO:0007669"/>
    <property type="project" value="UniProtKB-KW"/>
</dbReference>
<dbReference type="Proteomes" id="UP000238479">
    <property type="component" value="Chromosome 1"/>
</dbReference>
<dbReference type="AlphaFoldDB" id="A0A2P6SF36"/>
<dbReference type="Gene3D" id="1.10.10.10">
    <property type="entry name" value="Winged helix-like DNA-binding domain superfamily/Winged helix DNA-binding domain"/>
    <property type="match status" value="1"/>
</dbReference>
<keyword evidence="3" id="KW-1185">Reference proteome</keyword>
<gene>
    <name evidence="2" type="ORF">RchiOBHm_Chr1g0346461</name>
</gene>
<dbReference type="SUPFAM" id="SSF52540">
    <property type="entry name" value="P-loop containing nucleoside triphosphate hydrolases"/>
    <property type="match status" value="1"/>
</dbReference>
<dbReference type="GO" id="GO:0098542">
    <property type="term" value="P:defense response to other organism"/>
    <property type="evidence" value="ECO:0007669"/>
    <property type="project" value="TreeGrafter"/>
</dbReference>
<dbReference type="PANTHER" id="PTHR23155:SF1241">
    <property type="entry name" value="DISEASE RESISTANCE RPP13-LIKE PROTEIN 1-RELATED"/>
    <property type="match status" value="1"/>
</dbReference>
<evidence type="ECO:0000256" key="1">
    <source>
        <dbReference type="ARBA" id="ARBA00022821"/>
    </source>
</evidence>
<reference evidence="2 3" key="1">
    <citation type="journal article" date="2018" name="Nat. Genet.">
        <title>The Rosa genome provides new insights in the design of modern roses.</title>
        <authorList>
            <person name="Bendahmane M."/>
        </authorList>
    </citation>
    <scope>NUCLEOTIDE SEQUENCE [LARGE SCALE GENOMIC DNA]</scope>
    <source>
        <strain evidence="3">cv. Old Blush</strain>
    </source>
</reference>
<dbReference type="GO" id="GO:0043531">
    <property type="term" value="F:ADP binding"/>
    <property type="evidence" value="ECO:0007669"/>
    <property type="project" value="InterPro"/>
</dbReference>
<comment type="caution">
    <text evidence="2">The sequence shown here is derived from an EMBL/GenBank/DDBJ whole genome shotgun (WGS) entry which is preliminary data.</text>
</comment>
<evidence type="ECO:0000313" key="2">
    <source>
        <dbReference type="EMBL" id="PRQ57273.1"/>
    </source>
</evidence>
<dbReference type="Gramene" id="PRQ57273">
    <property type="protein sequence ID" value="PRQ57273"/>
    <property type="gene ID" value="RchiOBHm_Chr1g0346461"/>
</dbReference>
<dbReference type="STRING" id="74649.A0A2P6SF36"/>
<keyword evidence="2" id="KW-0378">Hydrolase</keyword>
<dbReference type="EMBL" id="PDCK01000039">
    <property type="protein sequence ID" value="PRQ57273.1"/>
    <property type="molecule type" value="Genomic_DNA"/>
</dbReference>
<dbReference type="Gene3D" id="1.10.8.430">
    <property type="entry name" value="Helical domain of apoptotic protease-activating factors"/>
    <property type="match status" value="1"/>
</dbReference>
<dbReference type="OMA" id="RAINDWK"/>